<sequence length="241" mass="25444">MTSPEQSSTEKKNDKTCETCRRGPEDGYPFVVDEVFKQRGPEPLPEPVTVRRVSRPAGPHRTNKTASAESERSAVRVGDIAQRSTSAQVPSTQTPANNPLAVSASGSEPSSHVSETTRGQNLLKDNSKTIGSADRPASLLTTMPGAYAESDDGGVELPEHITSENKNDTARRVEAGSGPDRSDPSTPEDVSKHGGGGEGKLGAHLSIAAGKTCTRDVAEEGDKLERIFARLDALNRPGCGN</sequence>
<dbReference type="EMBL" id="JAHFXS010000178">
    <property type="protein sequence ID" value="KAG9988047.1"/>
    <property type="molecule type" value="Genomic_DNA"/>
</dbReference>
<accession>A0A9P8K047</accession>
<organism evidence="2 3">
    <name type="scientific">Aureobasidium melanogenum</name>
    <name type="common">Aureobasidium pullulans var. melanogenum</name>
    <dbReference type="NCBI Taxonomy" id="46634"/>
    <lineage>
        <taxon>Eukaryota</taxon>
        <taxon>Fungi</taxon>
        <taxon>Dikarya</taxon>
        <taxon>Ascomycota</taxon>
        <taxon>Pezizomycotina</taxon>
        <taxon>Dothideomycetes</taxon>
        <taxon>Dothideomycetidae</taxon>
        <taxon>Dothideales</taxon>
        <taxon>Saccotheciaceae</taxon>
        <taxon>Aureobasidium</taxon>
    </lineage>
</organism>
<evidence type="ECO:0000313" key="2">
    <source>
        <dbReference type="EMBL" id="KAG9988047.1"/>
    </source>
</evidence>
<reference evidence="2" key="1">
    <citation type="journal article" date="2021" name="J Fungi (Basel)">
        <title>Virulence traits and population genomics of the black yeast Aureobasidium melanogenum.</title>
        <authorList>
            <person name="Cernosa A."/>
            <person name="Sun X."/>
            <person name="Gostincar C."/>
            <person name="Fang C."/>
            <person name="Gunde-Cimerman N."/>
            <person name="Song Z."/>
        </authorList>
    </citation>
    <scope>NUCLEOTIDE SEQUENCE</scope>
    <source>
        <strain evidence="2">EXF-9298</strain>
    </source>
</reference>
<keyword evidence="3" id="KW-1185">Reference proteome</keyword>
<feature type="compositionally biased region" description="Basic and acidic residues" evidence="1">
    <location>
        <begin position="157"/>
        <end position="174"/>
    </location>
</feature>
<feature type="non-terminal residue" evidence="2">
    <location>
        <position position="241"/>
    </location>
</feature>
<gene>
    <name evidence="2" type="ORF">KCU98_g2902</name>
</gene>
<evidence type="ECO:0000313" key="3">
    <source>
        <dbReference type="Proteomes" id="UP000729357"/>
    </source>
</evidence>
<feature type="compositionally biased region" description="Polar residues" evidence="1">
    <location>
        <begin position="82"/>
        <end position="97"/>
    </location>
</feature>
<reference evidence="2" key="2">
    <citation type="submission" date="2021-08" db="EMBL/GenBank/DDBJ databases">
        <authorList>
            <person name="Gostincar C."/>
            <person name="Sun X."/>
            <person name="Song Z."/>
            <person name="Gunde-Cimerman N."/>
        </authorList>
    </citation>
    <scope>NUCLEOTIDE SEQUENCE</scope>
    <source>
        <strain evidence="2">EXF-9298</strain>
    </source>
</reference>
<dbReference type="AlphaFoldDB" id="A0A9P8K047"/>
<feature type="region of interest" description="Disordered" evidence="1">
    <location>
        <begin position="1"/>
        <end position="203"/>
    </location>
</feature>
<dbReference type="Proteomes" id="UP000729357">
    <property type="component" value="Unassembled WGS sequence"/>
</dbReference>
<name>A0A9P8K047_AURME</name>
<feature type="compositionally biased region" description="Polar residues" evidence="1">
    <location>
        <begin position="104"/>
        <end position="130"/>
    </location>
</feature>
<evidence type="ECO:0000256" key="1">
    <source>
        <dbReference type="SAM" id="MobiDB-lite"/>
    </source>
</evidence>
<feature type="compositionally biased region" description="Basic and acidic residues" evidence="1">
    <location>
        <begin position="8"/>
        <end position="25"/>
    </location>
</feature>
<proteinExistence type="predicted"/>
<protein>
    <submittedName>
        <fullName evidence="2">Uncharacterized protein</fullName>
    </submittedName>
</protein>
<comment type="caution">
    <text evidence="2">The sequence shown here is derived from an EMBL/GenBank/DDBJ whole genome shotgun (WGS) entry which is preliminary data.</text>
</comment>